<evidence type="ECO:0008006" key="3">
    <source>
        <dbReference type="Google" id="ProtNLM"/>
    </source>
</evidence>
<dbReference type="RefSeq" id="WP_070947328.1">
    <property type="nucleotide sequence ID" value="NZ_MLIQ01000008.1"/>
</dbReference>
<name>A0A1S1LVG6_MYCCH</name>
<organism evidence="1 2">
    <name type="scientific">Mycobacteroides chelonae</name>
    <name type="common">Mycobacterium chelonae</name>
    <dbReference type="NCBI Taxonomy" id="1774"/>
    <lineage>
        <taxon>Bacteria</taxon>
        <taxon>Bacillati</taxon>
        <taxon>Actinomycetota</taxon>
        <taxon>Actinomycetes</taxon>
        <taxon>Mycobacteriales</taxon>
        <taxon>Mycobacteriaceae</taxon>
        <taxon>Mycobacteroides</taxon>
    </lineage>
</organism>
<evidence type="ECO:0000313" key="1">
    <source>
        <dbReference type="EMBL" id="OHU60673.1"/>
    </source>
</evidence>
<dbReference type="Proteomes" id="UP000180043">
    <property type="component" value="Unassembled WGS sequence"/>
</dbReference>
<dbReference type="EMBL" id="MLIQ01000008">
    <property type="protein sequence ID" value="OHU60673.1"/>
    <property type="molecule type" value="Genomic_DNA"/>
</dbReference>
<dbReference type="AlphaFoldDB" id="A0A1S1LVG6"/>
<comment type="caution">
    <text evidence="1">The sequence shown here is derived from an EMBL/GenBank/DDBJ whole genome shotgun (WGS) entry which is preliminary data.</text>
</comment>
<reference evidence="1 2" key="1">
    <citation type="submission" date="2016-10" db="EMBL/GenBank/DDBJ databases">
        <title>Evaluation of Human, Veterinary and Environmental Mycobacterium chelonae Isolates by Core Genome Phylogenomic Analysis, Targeted Gene Comparison, and Anti-microbial Susceptibility Patterns: A Tale of Mistaken Identities.</title>
        <authorList>
            <person name="Fogelson S.B."/>
            <person name="Camus A.C."/>
            <person name="Lorenz W."/>
            <person name="Vasireddy R."/>
            <person name="Vasireddy S."/>
            <person name="Smith T."/>
            <person name="Brown-Elliott B.A."/>
            <person name="Wallace R.J.Jr."/>
            <person name="Hasan N.A."/>
            <person name="Reischl U."/>
            <person name="Sanchez S."/>
        </authorList>
    </citation>
    <scope>NUCLEOTIDE SEQUENCE [LARGE SCALE GENOMIC DNA]</scope>
    <source>
        <strain evidence="1 2">15515</strain>
    </source>
</reference>
<sequence>MAVATITLESSNGDSLVAPMVVSAPTDDIYLRDDFIVLDVDPKGMYDTGFTMRTQSGAFQPGGRPVGEEVPIRTPILPFWMTPESRPRFQKLWGTPYNLRKVKCTWNGPSGPRFLYLKLAKEILYTTEDGHDADIDQVYHAVVSAHAYNPMYESAEDVSEWVNSGNFTVYNAGSSGTYKLGYAHGETVDTTASLPVDASIGTIQSALEALPSLGPGNVTVSGTSKQFTVLTPKTCPGMLTVDGGGLAPLAFSITLGTLSYTITIGGQTTAPISFISSATSIRQAIEQLSNIGTGGVSVTGTFFGYVLSFTSGPLAGFLTALFTGKTTAVAPVIRVVANPNTGWFDVWNPTDQDLWPEWELDPAISWQFPDFAFGQERRWNRPVGADAARMIVTPQLTQMLSVMSDPFMDTYLSADLSNAAGLFNGVEPLYPVPQYTGTEDDPVQMPVVCQGPSGAKATLRQRRFWSAESGLEA</sequence>
<protein>
    <recommendedName>
        <fullName evidence="3">Minor tail protein</fullName>
    </recommendedName>
</protein>
<evidence type="ECO:0000313" key="2">
    <source>
        <dbReference type="Proteomes" id="UP000180043"/>
    </source>
</evidence>
<accession>A0A1S1LVG6</accession>
<proteinExistence type="predicted"/>
<gene>
    <name evidence="1" type="ORF">BKG82_02110</name>
</gene>